<feature type="chain" id="PRO_5027141089" description="Thyrotropin receptor" evidence="12">
    <location>
        <begin position="20"/>
        <end position="647"/>
    </location>
</feature>
<dbReference type="GO" id="GO:0004963">
    <property type="term" value="F:follicle-stimulating hormone receptor activity"/>
    <property type="evidence" value="ECO:0007669"/>
    <property type="project" value="TreeGrafter"/>
</dbReference>
<dbReference type="GeneID" id="115024528"/>
<evidence type="ECO:0000256" key="12">
    <source>
        <dbReference type="RuleBase" id="RU361222"/>
    </source>
</evidence>
<keyword evidence="9 12" id="KW-0472">Membrane</keyword>
<feature type="transmembrane region" description="Helical" evidence="12">
    <location>
        <begin position="359"/>
        <end position="384"/>
    </location>
</feature>
<feature type="transmembrane region" description="Helical" evidence="12">
    <location>
        <begin position="568"/>
        <end position="588"/>
    </location>
</feature>
<evidence type="ECO:0000256" key="4">
    <source>
        <dbReference type="ARBA" id="ARBA00022614"/>
    </source>
</evidence>
<organism evidence="14 15">
    <name type="scientific">Cottoperca gobio</name>
    <name type="common">Frogmouth</name>
    <name type="synonym">Aphritis gobio</name>
    <dbReference type="NCBI Taxonomy" id="56716"/>
    <lineage>
        <taxon>Eukaryota</taxon>
        <taxon>Metazoa</taxon>
        <taxon>Chordata</taxon>
        <taxon>Craniata</taxon>
        <taxon>Vertebrata</taxon>
        <taxon>Euteleostomi</taxon>
        <taxon>Actinopterygii</taxon>
        <taxon>Neopterygii</taxon>
        <taxon>Teleostei</taxon>
        <taxon>Neoteleostei</taxon>
        <taxon>Acanthomorphata</taxon>
        <taxon>Eupercaria</taxon>
        <taxon>Perciformes</taxon>
        <taxon>Notothenioidei</taxon>
        <taxon>Bovichtidae</taxon>
        <taxon>Cottoperca</taxon>
    </lineage>
</organism>
<dbReference type="GO" id="GO:0009755">
    <property type="term" value="P:hormone-mediated signaling pathway"/>
    <property type="evidence" value="ECO:0007669"/>
    <property type="project" value="TreeGrafter"/>
</dbReference>
<evidence type="ECO:0000256" key="10">
    <source>
        <dbReference type="ARBA" id="ARBA00023170"/>
    </source>
</evidence>
<evidence type="ECO:0000256" key="3">
    <source>
        <dbReference type="ARBA" id="ARBA00022475"/>
    </source>
</evidence>
<dbReference type="PRINTS" id="PR00373">
    <property type="entry name" value="GLYCHORMONER"/>
</dbReference>
<keyword evidence="14" id="KW-1185">Reference proteome</keyword>
<evidence type="ECO:0000256" key="11">
    <source>
        <dbReference type="ARBA" id="ARBA00023224"/>
    </source>
</evidence>
<keyword evidence="11 12" id="KW-0807">Transducer</keyword>
<evidence type="ECO:0000256" key="9">
    <source>
        <dbReference type="ARBA" id="ARBA00023136"/>
    </source>
</evidence>
<dbReference type="PANTHER" id="PTHR24372:SF5">
    <property type="entry name" value="FOLLICLE-STIMULATING HORMONE RECEPTOR"/>
    <property type="match status" value="1"/>
</dbReference>
<feature type="transmembrane region" description="Helical" evidence="12">
    <location>
        <begin position="488"/>
        <end position="513"/>
    </location>
</feature>
<evidence type="ECO:0000313" key="14">
    <source>
        <dbReference type="Proteomes" id="UP000504630"/>
    </source>
</evidence>
<keyword evidence="3 12" id="KW-1003">Cell membrane</keyword>
<protein>
    <recommendedName>
        <fullName evidence="2 12">Thyrotropin receptor</fullName>
    </recommendedName>
</protein>
<evidence type="ECO:0000256" key="1">
    <source>
        <dbReference type="ARBA" id="ARBA00004554"/>
    </source>
</evidence>
<dbReference type="SUPFAM" id="SSF52058">
    <property type="entry name" value="L domain-like"/>
    <property type="match status" value="1"/>
</dbReference>
<comment type="function">
    <text evidence="12">Receptor for the thyroid-stimulating hormone (TSH) or thyrotropin. Also acts as a receptor for the heterodimeric glycoprotein hormone (GPHA2:GPHB5) or thyrostimulin. The activity of this receptor is mediated by G proteins which activate adenylate cyclase. Plays a central role in controlling thyroid cell metabolism.</text>
</comment>
<evidence type="ECO:0000256" key="5">
    <source>
        <dbReference type="ARBA" id="ARBA00022692"/>
    </source>
</evidence>
<dbReference type="RefSeq" id="XP_029312060.1">
    <property type="nucleotide sequence ID" value="XM_029456200.1"/>
</dbReference>
<dbReference type="Pfam" id="PF13306">
    <property type="entry name" value="LRR_5"/>
    <property type="match status" value="1"/>
</dbReference>
<evidence type="ECO:0000256" key="8">
    <source>
        <dbReference type="ARBA" id="ARBA00023040"/>
    </source>
</evidence>
<dbReference type="SUPFAM" id="SSF81321">
    <property type="entry name" value="Family A G protein-coupled receptor-like"/>
    <property type="match status" value="1"/>
</dbReference>
<name>A0A6J2RRU3_COTGO</name>
<dbReference type="InterPro" id="IPR026906">
    <property type="entry name" value="LRR_5"/>
</dbReference>
<dbReference type="Gene3D" id="1.20.1070.10">
    <property type="entry name" value="Rhodopsin 7-helix transmembrane proteins"/>
    <property type="match status" value="1"/>
</dbReference>
<dbReference type="Gene3D" id="3.80.10.10">
    <property type="entry name" value="Ribonuclease Inhibitor"/>
    <property type="match status" value="2"/>
</dbReference>
<evidence type="ECO:0000256" key="2">
    <source>
        <dbReference type="ARBA" id="ARBA00017324"/>
    </source>
</evidence>
<dbReference type="GO" id="GO:0007189">
    <property type="term" value="P:adenylate cyclase-activating G protein-coupled receptor signaling pathway"/>
    <property type="evidence" value="ECO:0007669"/>
    <property type="project" value="TreeGrafter"/>
</dbReference>
<dbReference type="GO" id="GO:0004996">
    <property type="term" value="F:thyroid-stimulating hormone receptor activity"/>
    <property type="evidence" value="ECO:0007669"/>
    <property type="project" value="InterPro"/>
</dbReference>
<feature type="transmembrane region" description="Helical" evidence="12">
    <location>
        <begin position="326"/>
        <end position="347"/>
    </location>
</feature>
<dbReference type="PROSITE" id="PS50262">
    <property type="entry name" value="G_PROTEIN_RECEP_F1_2"/>
    <property type="match status" value="1"/>
</dbReference>
<sequence length="647" mass="72145">MMVIILITLIIVMIKTASAPCPVMDIKPGVDQATPHLCYLGFGVTEIPSNISSNTQILKVRKTQITVISQGTLSSLQYLREITISCNDMLENISAFAFAGLPRLTEIHISENVALKSIGAFAFSDLPELSKITIRNVKHLSHIHSDAFRNIVNLQYLTISNTGLRLFPNFTKIHSAAYDFLFELEENSDIKRVPSNAFRGLCTQTIGLMDVSNTALRSLPDYILDGLQKLIAESAPDLKVLPPVQRFTKLRQATLTYPSHCCFLEKIDGKIDGNRSRLHSLCSHPNANNIKLRRVYCYNSTSITCSPTKDAFNPCEDIMATVPLRVLIWVISILALLGNAAVLLVLLGSRSKLTVPRFLMCHLAFSDLCMGIYLIVIATVDMLTRGWYYNSAIYWQTGLGCRTAGFFTVFASELSVFTLTAITLERWHTITHALRLDRKLRLRHACVVMTGGWIFSSLAALLPTVGVSSYHKVSICLPMDVDTVVSQVYVVSLLLFNILAFFCVCGCYLSIYLTVRNPSSAPAHADTRVAKRMAVLIFTDFVCMAPISFFAVSAALKLPLITISEAKLLLVLFYPINSCSNPFLYAFFTRTFRRDFFLLTARFGLFKTRAQIYRTETSSCQQPAWTSPKSSHVMLYSMANTLNLDGK</sequence>
<keyword evidence="6" id="KW-0677">Repeat</keyword>
<accession>A0A6J2RRU3</accession>
<proteinExistence type="inferred from homology"/>
<gene>
    <name evidence="15" type="primary">fshr</name>
    <name evidence="12" type="synonym">TSHR</name>
</gene>
<keyword evidence="10 12" id="KW-0675">Receptor</keyword>
<dbReference type="InterPro" id="IPR002274">
    <property type="entry name" value="TSH_rcpt"/>
</dbReference>
<comment type="subcellular location">
    <subcellularLocation>
        <location evidence="1">Basolateral cell membrane</location>
        <topology evidence="1">Multi-pass membrane protein</topology>
    </subcellularLocation>
    <subcellularLocation>
        <location evidence="12">Cell membrane</location>
        <topology evidence="12">Multi-pass membrane protein</topology>
    </subcellularLocation>
</comment>
<dbReference type="CDD" id="cd15136">
    <property type="entry name" value="7tmA_Glyco_hormone_R"/>
    <property type="match status" value="1"/>
</dbReference>
<dbReference type="PROSITE" id="PS00237">
    <property type="entry name" value="G_PROTEIN_RECEP_F1_1"/>
    <property type="match status" value="1"/>
</dbReference>
<dbReference type="GO" id="GO:0008528">
    <property type="term" value="F:G protein-coupled peptide receptor activity"/>
    <property type="evidence" value="ECO:0007669"/>
    <property type="project" value="TreeGrafter"/>
</dbReference>
<dbReference type="FunFam" id="1.20.1070.10:FF:000223">
    <property type="entry name" value="Thyrotropin receptor"/>
    <property type="match status" value="1"/>
</dbReference>
<dbReference type="PRINTS" id="PR01145">
    <property type="entry name" value="TSHRECEPTOR"/>
</dbReference>
<evidence type="ECO:0000259" key="13">
    <source>
        <dbReference type="PROSITE" id="PS50262"/>
    </source>
</evidence>
<dbReference type="PANTHER" id="PTHR24372">
    <property type="entry name" value="GLYCOPROTEIN HORMONE RECEPTOR"/>
    <property type="match status" value="1"/>
</dbReference>
<dbReference type="AlphaFoldDB" id="A0A6J2RRU3"/>
<feature type="domain" description="G-protein coupled receptors family 1 profile" evidence="13">
    <location>
        <begin position="338"/>
        <end position="585"/>
    </location>
</feature>
<reference evidence="15" key="1">
    <citation type="submission" date="2025-08" db="UniProtKB">
        <authorList>
            <consortium name="RefSeq"/>
        </authorList>
    </citation>
    <scope>IDENTIFICATION</scope>
</reference>
<keyword evidence="12" id="KW-0732">Signal</keyword>
<feature type="transmembrane region" description="Helical" evidence="12">
    <location>
        <begin position="445"/>
        <end position="468"/>
    </location>
</feature>
<feature type="signal peptide" evidence="12">
    <location>
        <begin position="1"/>
        <end position="19"/>
    </location>
</feature>
<keyword evidence="8 12" id="KW-0297">G-protein coupled receptor</keyword>
<dbReference type="InterPro" id="IPR002131">
    <property type="entry name" value="Gphrmn_rcpt_fam"/>
</dbReference>
<dbReference type="Pfam" id="PF00001">
    <property type="entry name" value="7tm_1"/>
    <property type="match status" value="1"/>
</dbReference>
<dbReference type="PRINTS" id="PR00237">
    <property type="entry name" value="GPCRRHODOPSN"/>
</dbReference>
<keyword evidence="4" id="KW-0433">Leucine-rich repeat</keyword>
<evidence type="ECO:0000256" key="6">
    <source>
        <dbReference type="ARBA" id="ARBA00022737"/>
    </source>
</evidence>
<comment type="similarity">
    <text evidence="12">Belongs to the G-protein coupled receptor 1 family. FSH/LSH/TSH subfamily.</text>
</comment>
<dbReference type="Proteomes" id="UP000504630">
    <property type="component" value="Chromosome 19"/>
</dbReference>
<evidence type="ECO:0000256" key="7">
    <source>
        <dbReference type="ARBA" id="ARBA00022989"/>
    </source>
</evidence>
<dbReference type="InterPro" id="IPR032675">
    <property type="entry name" value="LRR_dom_sf"/>
</dbReference>
<dbReference type="CTD" id="2492"/>
<keyword evidence="5 12" id="KW-0812">Transmembrane</keyword>
<dbReference type="GO" id="GO:0008584">
    <property type="term" value="P:male gonad development"/>
    <property type="evidence" value="ECO:0007669"/>
    <property type="project" value="TreeGrafter"/>
</dbReference>
<feature type="transmembrane region" description="Helical" evidence="12">
    <location>
        <begin position="404"/>
        <end position="424"/>
    </location>
</feature>
<keyword evidence="7 12" id="KW-1133">Transmembrane helix</keyword>
<feature type="transmembrane region" description="Helical" evidence="12">
    <location>
        <begin position="534"/>
        <end position="556"/>
    </location>
</feature>
<evidence type="ECO:0000313" key="15">
    <source>
        <dbReference type="RefSeq" id="XP_029312060.1"/>
    </source>
</evidence>
<dbReference type="InterPro" id="IPR017452">
    <property type="entry name" value="GPCR_Rhodpsn_7TM"/>
</dbReference>
<dbReference type="InterPro" id="IPR000276">
    <property type="entry name" value="GPCR_Rhodpsn"/>
</dbReference>
<dbReference type="GO" id="GO:0016323">
    <property type="term" value="C:basolateral plasma membrane"/>
    <property type="evidence" value="ECO:0007669"/>
    <property type="project" value="UniProtKB-SubCell"/>
</dbReference>